<dbReference type="AlphaFoldDB" id="A0A1I6A141"/>
<evidence type="ECO:0000313" key="4">
    <source>
        <dbReference type="EMBL" id="MDX9687185.1"/>
    </source>
</evidence>
<dbReference type="PANTHER" id="PTHR43110">
    <property type="entry name" value="THIOL PEROXIDASE"/>
    <property type="match status" value="1"/>
</dbReference>
<evidence type="ECO:0000313" key="7">
    <source>
        <dbReference type="Proteomes" id="UP001281217"/>
    </source>
</evidence>
<evidence type="ECO:0000313" key="6">
    <source>
        <dbReference type="Proteomes" id="UP000242815"/>
    </source>
</evidence>
<dbReference type="InterPro" id="IPR013766">
    <property type="entry name" value="Thioredoxin_domain"/>
</dbReference>
<gene>
    <name evidence="4" type="ORF">RED13_001610</name>
    <name evidence="5" type="ORF">SAMN05216578_101478</name>
</gene>
<organism evidence="5 6">
    <name type="scientific">Halopseudomonas formosensis</name>
    <dbReference type="NCBI Taxonomy" id="1002526"/>
    <lineage>
        <taxon>Bacteria</taxon>
        <taxon>Pseudomonadati</taxon>
        <taxon>Pseudomonadota</taxon>
        <taxon>Gammaproteobacteria</taxon>
        <taxon>Pseudomonadales</taxon>
        <taxon>Pseudomonadaceae</taxon>
        <taxon>Halopseudomonas</taxon>
    </lineage>
</organism>
<dbReference type="Pfam" id="PF00578">
    <property type="entry name" value="AhpC-TSA"/>
    <property type="match status" value="1"/>
</dbReference>
<dbReference type="PROSITE" id="PS51352">
    <property type="entry name" value="THIOREDOXIN_2"/>
    <property type="match status" value="1"/>
</dbReference>
<dbReference type="InterPro" id="IPR050455">
    <property type="entry name" value="Tpx_Peroxidase_subfamily"/>
</dbReference>
<dbReference type="Proteomes" id="UP000242815">
    <property type="component" value="Unassembled WGS sequence"/>
</dbReference>
<dbReference type="EC" id="1.11.1.24" evidence="4"/>
<accession>A0A1I6A141</accession>
<protein>
    <submittedName>
        <fullName evidence="4 5">Peroxiredoxin</fullName>
        <ecNumber evidence="4">1.11.1.24</ecNumber>
    </submittedName>
</protein>
<sequence length="179" mass="19647">MLRTVKRFLPGLGLLCLALSANALEVGELAPDFELPGSDGQTYRLSDYRDRQAVVLAWFPRAYTSGCTIECKSLAENGHLIREYDVSYFMASVDPLSKNTGFAAETGADFPLLSDEDKSVARAYGVLHPLGYARRHTIYIGKDGRVLRIDTEVRPATSAEDMAATLGELGVERLADTRE</sequence>
<dbReference type="CDD" id="cd03017">
    <property type="entry name" value="PRX_BCP"/>
    <property type="match status" value="1"/>
</dbReference>
<feature type="signal peptide" evidence="2">
    <location>
        <begin position="1"/>
        <end position="23"/>
    </location>
</feature>
<dbReference type="OrthoDB" id="5572803at2"/>
<keyword evidence="4" id="KW-0560">Oxidoreductase</keyword>
<dbReference type="Gene3D" id="3.40.30.10">
    <property type="entry name" value="Glutaredoxin"/>
    <property type="match status" value="1"/>
</dbReference>
<evidence type="ECO:0000256" key="1">
    <source>
        <dbReference type="ARBA" id="ARBA00023284"/>
    </source>
</evidence>
<proteinExistence type="predicted"/>
<keyword evidence="7" id="KW-1185">Reference proteome</keyword>
<dbReference type="EMBL" id="FOYD01000001">
    <property type="protein sequence ID" value="SFQ62405.1"/>
    <property type="molecule type" value="Genomic_DNA"/>
</dbReference>
<dbReference type="SUPFAM" id="SSF52833">
    <property type="entry name" value="Thioredoxin-like"/>
    <property type="match status" value="1"/>
</dbReference>
<dbReference type="EMBL" id="JAVRDO010000004">
    <property type="protein sequence ID" value="MDX9687185.1"/>
    <property type="molecule type" value="Genomic_DNA"/>
</dbReference>
<dbReference type="RefSeq" id="WP_090536580.1">
    <property type="nucleotide sequence ID" value="NZ_FOYD01000001.1"/>
</dbReference>
<dbReference type="Proteomes" id="UP001281217">
    <property type="component" value="Unassembled WGS sequence"/>
</dbReference>
<dbReference type="InterPro" id="IPR000866">
    <property type="entry name" value="AhpC/TSA"/>
</dbReference>
<evidence type="ECO:0000313" key="5">
    <source>
        <dbReference type="EMBL" id="SFQ62405.1"/>
    </source>
</evidence>
<feature type="domain" description="Thioredoxin" evidence="3">
    <location>
        <begin position="24"/>
        <end position="171"/>
    </location>
</feature>
<dbReference type="PANTHER" id="PTHR43110:SF1">
    <property type="entry name" value="THIOL PEROXIDASE"/>
    <property type="match status" value="1"/>
</dbReference>
<name>A0A1I6A141_9GAMM</name>
<dbReference type="STRING" id="1002526.SAMN05216578_101478"/>
<feature type="chain" id="PRO_5043145544" evidence="2">
    <location>
        <begin position="24"/>
        <end position="179"/>
    </location>
</feature>
<dbReference type="InterPro" id="IPR036249">
    <property type="entry name" value="Thioredoxin-like_sf"/>
</dbReference>
<keyword evidence="2" id="KW-0732">Signal</keyword>
<keyword evidence="4" id="KW-0575">Peroxidase</keyword>
<reference evidence="7" key="2">
    <citation type="submission" date="2023-07" db="EMBL/GenBank/DDBJ databases">
        <authorList>
            <person name="de Witt J."/>
        </authorList>
    </citation>
    <scope>NUCLEOTIDE SEQUENCE [LARGE SCALE GENOMIC DNA]</scope>
    <source>
        <strain evidence="7">FZJ</strain>
    </source>
</reference>
<evidence type="ECO:0000259" key="3">
    <source>
        <dbReference type="PROSITE" id="PS51352"/>
    </source>
</evidence>
<evidence type="ECO:0000256" key="2">
    <source>
        <dbReference type="SAM" id="SignalP"/>
    </source>
</evidence>
<dbReference type="GO" id="GO:0140824">
    <property type="term" value="F:thioredoxin-dependent peroxiredoxin activity"/>
    <property type="evidence" value="ECO:0007669"/>
    <property type="project" value="UniProtKB-EC"/>
</dbReference>
<reference evidence="4" key="3">
    <citation type="submission" date="2024-05" db="EMBL/GenBank/DDBJ databases">
        <authorList>
            <person name="de Witt J."/>
        </authorList>
    </citation>
    <scope>NUCLEOTIDE SEQUENCE</scope>
    <source>
        <strain evidence="4">FZJ</strain>
    </source>
</reference>
<reference evidence="5 6" key="1">
    <citation type="submission" date="2016-10" db="EMBL/GenBank/DDBJ databases">
        <authorList>
            <person name="de Groot N.N."/>
        </authorList>
    </citation>
    <scope>NUCLEOTIDE SEQUENCE [LARGE SCALE GENOMIC DNA]</scope>
    <source>
        <strain evidence="5 6">JCM 18415</strain>
    </source>
</reference>
<keyword evidence="1" id="KW-0676">Redox-active center</keyword>